<feature type="region of interest" description="Disordered" evidence="1">
    <location>
        <begin position="50"/>
        <end position="78"/>
    </location>
</feature>
<organism evidence="2 3">
    <name type="scientific">Paeniglutamicibacter gangotriensis</name>
    <dbReference type="NCBI Taxonomy" id="254787"/>
    <lineage>
        <taxon>Bacteria</taxon>
        <taxon>Bacillati</taxon>
        <taxon>Actinomycetota</taxon>
        <taxon>Actinomycetes</taxon>
        <taxon>Micrococcales</taxon>
        <taxon>Micrococcaceae</taxon>
        <taxon>Paeniglutamicibacter</taxon>
    </lineage>
</organism>
<gene>
    <name evidence="2" type="ORF">FQ154_16870</name>
</gene>
<proteinExistence type="predicted"/>
<reference evidence="2 3" key="1">
    <citation type="submission" date="2019-07" db="EMBL/GenBank/DDBJ databases">
        <title>Analysis of the biochemical properties, biological activity and biotechnological potential of siderophores and biosurfactants produced by Antarctic psychrotolerant bacteria.</title>
        <authorList>
            <person name="Styczynski M."/>
            <person name="Krucon T."/>
            <person name="Decewicz P."/>
            <person name="Dziewit L."/>
        </authorList>
    </citation>
    <scope>NUCLEOTIDE SEQUENCE [LARGE SCALE GENOMIC DNA]</scope>
    <source>
        <strain evidence="2 3">ANT_H27</strain>
    </source>
</reference>
<dbReference type="Proteomes" id="UP000323856">
    <property type="component" value="Unassembled WGS sequence"/>
</dbReference>
<dbReference type="RefSeq" id="WP_149620610.1">
    <property type="nucleotide sequence ID" value="NZ_VOBL01000021.1"/>
</dbReference>
<evidence type="ECO:0000256" key="1">
    <source>
        <dbReference type="SAM" id="MobiDB-lite"/>
    </source>
</evidence>
<dbReference type="AlphaFoldDB" id="A0A5B0E667"/>
<protein>
    <submittedName>
        <fullName evidence="2">Uncharacterized protein</fullName>
    </submittedName>
</protein>
<evidence type="ECO:0000313" key="3">
    <source>
        <dbReference type="Proteomes" id="UP000323856"/>
    </source>
</evidence>
<accession>A0A5B0E667</accession>
<comment type="caution">
    <text evidence="2">The sequence shown here is derived from an EMBL/GenBank/DDBJ whole genome shotgun (WGS) entry which is preliminary data.</text>
</comment>
<dbReference type="OrthoDB" id="4082953at2"/>
<sequence>MGDDGYEEVQATIRIPKGKRLADSHDTEGWMRGFTAKTSESGPQHVEIKINDPAVEAPHDEYGGYGSDESYEPARAKTDEDQEYEEFVRRLVVFAILGAIVVGKPFLRRLLEEKIIPFYQKQKTTWETFKARRTKIQPQPLFELGATRSLGAAVAVQEASMTSDEARQHFAEALMAQHFANEKMRLLASARIEDTDLSPKALNDIKKLTQGEVEQTLMLLMANHPNLLTDIASGRQGALSLESLSAIPKKATETRSPLDR</sequence>
<name>A0A5B0E667_9MICC</name>
<evidence type="ECO:0000313" key="2">
    <source>
        <dbReference type="EMBL" id="KAA0974106.1"/>
    </source>
</evidence>
<dbReference type="EMBL" id="VOBL01000021">
    <property type="protein sequence ID" value="KAA0974106.1"/>
    <property type="molecule type" value="Genomic_DNA"/>
</dbReference>